<dbReference type="GO" id="GO:0015035">
    <property type="term" value="F:protein-disulfide reductase activity"/>
    <property type="evidence" value="ECO:0007669"/>
    <property type="project" value="TreeGrafter"/>
</dbReference>
<keyword evidence="7" id="KW-1185">Reference proteome</keyword>
<dbReference type="PROSITE" id="PS51354">
    <property type="entry name" value="GLUTAREDOXIN_2"/>
    <property type="match status" value="1"/>
</dbReference>
<sequence length="116" mass="13569">MGGQLSTRINEDDIKREVAEHPIVIYTKENCSYCKQAKELLNKDRLKFKEHDLDSMALISPDKYQSYINGLVYLTRQTTVPQIFICGKFIGGYTELNQLRYEKKLSDLLNECRNWS</sequence>
<dbReference type="PRINTS" id="PR00160">
    <property type="entry name" value="GLUTAREDOXIN"/>
</dbReference>
<keyword evidence="2" id="KW-0813">Transport</keyword>
<evidence type="ECO:0000256" key="1">
    <source>
        <dbReference type="ARBA" id="ARBA00007787"/>
    </source>
</evidence>
<dbReference type="SUPFAM" id="SSF52833">
    <property type="entry name" value="Thioredoxin-like"/>
    <property type="match status" value="1"/>
</dbReference>
<evidence type="ECO:0000256" key="3">
    <source>
        <dbReference type="ARBA" id="ARBA00022982"/>
    </source>
</evidence>
<dbReference type="GO" id="GO:0005739">
    <property type="term" value="C:mitochondrion"/>
    <property type="evidence" value="ECO:0007669"/>
    <property type="project" value="TreeGrafter"/>
</dbReference>
<dbReference type="InterPro" id="IPR036249">
    <property type="entry name" value="Thioredoxin-like_sf"/>
</dbReference>
<dbReference type="PANTHER" id="PTHR46679">
    <property type="match status" value="1"/>
</dbReference>
<proteinExistence type="inferred from homology"/>
<accession>A0A914CAM0</accession>
<dbReference type="Gene3D" id="3.40.30.10">
    <property type="entry name" value="Glutaredoxin"/>
    <property type="match status" value="1"/>
</dbReference>
<dbReference type="WBParaSite" id="ACRNAN_Path_701.g2630.t1">
    <property type="protein sequence ID" value="ACRNAN_Path_701.g2630.t1"/>
    <property type="gene ID" value="ACRNAN_Path_701.g2630"/>
</dbReference>
<dbReference type="InterPro" id="IPR014025">
    <property type="entry name" value="Glutaredoxin_subgr"/>
</dbReference>
<evidence type="ECO:0000256" key="4">
    <source>
        <dbReference type="ARBA" id="ARBA00023157"/>
    </source>
</evidence>
<evidence type="ECO:0000259" key="6">
    <source>
        <dbReference type="Pfam" id="PF00462"/>
    </source>
</evidence>
<evidence type="ECO:0000256" key="2">
    <source>
        <dbReference type="ARBA" id="ARBA00022448"/>
    </source>
</evidence>
<feature type="domain" description="Glutaredoxin" evidence="6">
    <location>
        <begin position="23"/>
        <end position="90"/>
    </location>
</feature>
<evidence type="ECO:0000313" key="8">
    <source>
        <dbReference type="WBParaSite" id="ACRNAN_Path_701.g2630.t1"/>
    </source>
</evidence>
<dbReference type="AlphaFoldDB" id="A0A914CAM0"/>
<name>A0A914CAM0_9BILA</name>
<keyword evidence="4" id="KW-1015">Disulfide bond</keyword>
<dbReference type="InterPro" id="IPR002109">
    <property type="entry name" value="Glutaredoxin"/>
</dbReference>
<evidence type="ECO:0000313" key="7">
    <source>
        <dbReference type="Proteomes" id="UP000887540"/>
    </source>
</evidence>
<reference evidence="8" key="1">
    <citation type="submission" date="2022-11" db="UniProtKB">
        <authorList>
            <consortium name="WormBaseParasite"/>
        </authorList>
    </citation>
    <scope>IDENTIFICATION</scope>
</reference>
<protein>
    <submittedName>
        <fullName evidence="8">Glutaredoxin domain-containing protein</fullName>
    </submittedName>
</protein>
<organism evidence="7 8">
    <name type="scientific">Acrobeloides nanus</name>
    <dbReference type="NCBI Taxonomy" id="290746"/>
    <lineage>
        <taxon>Eukaryota</taxon>
        <taxon>Metazoa</taxon>
        <taxon>Ecdysozoa</taxon>
        <taxon>Nematoda</taxon>
        <taxon>Chromadorea</taxon>
        <taxon>Rhabditida</taxon>
        <taxon>Tylenchina</taxon>
        <taxon>Cephalobomorpha</taxon>
        <taxon>Cephaloboidea</taxon>
        <taxon>Cephalobidae</taxon>
        <taxon>Acrobeloides</taxon>
    </lineage>
</organism>
<keyword evidence="5" id="KW-0676">Redox-active center</keyword>
<dbReference type="PANTHER" id="PTHR46679:SF1">
    <property type="entry name" value="GLUTAREDOXIN-2, MITOCHONDRIAL"/>
    <property type="match status" value="1"/>
</dbReference>
<dbReference type="Pfam" id="PF00462">
    <property type="entry name" value="Glutaredoxin"/>
    <property type="match status" value="1"/>
</dbReference>
<keyword evidence="3" id="KW-0249">Electron transport</keyword>
<evidence type="ECO:0000256" key="5">
    <source>
        <dbReference type="ARBA" id="ARBA00023284"/>
    </source>
</evidence>
<comment type="similarity">
    <text evidence="1">Belongs to the glutaredoxin family.</text>
</comment>
<dbReference type="Proteomes" id="UP000887540">
    <property type="component" value="Unplaced"/>
</dbReference>